<dbReference type="Proteomes" id="UP001152795">
    <property type="component" value="Unassembled WGS sequence"/>
</dbReference>
<evidence type="ECO:0000313" key="1">
    <source>
        <dbReference type="EMBL" id="CAB4043854.1"/>
    </source>
</evidence>
<dbReference type="EMBL" id="CACRXK020033381">
    <property type="protein sequence ID" value="CAB4043854.1"/>
    <property type="molecule type" value="Genomic_DNA"/>
</dbReference>
<accession>A0A6S7KLQ1</accession>
<protein>
    <submittedName>
        <fullName evidence="1">Uncharacterized protein</fullName>
    </submittedName>
</protein>
<sequence>MSNATKRKAENEKILQKEANTCKRITSFFSKAGVRLYSMLRGSKPPATEFLSTFCVVSPHSMTVERSVSTYNMLFSDLRTSTSDTTLIGRLLIHWNGVATALYDPRPAVQNFMLRKDQRMKLPVTSTYTERDFIKKFFE</sequence>
<reference evidence="1" key="1">
    <citation type="submission" date="2020-04" db="EMBL/GenBank/DDBJ databases">
        <authorList>
            <person name="Alioto T."/>
            <person name="Alioto T."/>
            <person name="Gomez Garrido J."/>
        </authorList>
    </citation>
    <scope>NUCLEOTIDE SEQUENCE</scope>
    <source>
        <strain evidence="1">A484AB</strain>
    </source>
</reference>
<dbReference type="AlphaFoldDB" id="A0A6S7KLQ1"/>
<gene>
    <name evidence="1" type="ORF">PACLA_8A082218</name>
</gene>
<evidence type="ECO:0000313" key="2">
    <source>
        <dbReference type="Proteomes" id="UP001152795"/>
    </source>
</evidence>
<organism evidence="1 2">
    <name type="scientific">Paramuricea clavata</name>
    <name type="common">Red gorgonian</name>
    <name type="synonym">Violescent sea-whip</name>
    <dbReference type="NCBI Taxonomy" id="317549"/>
    <lineage>
        <taxon>Eukaryota</taxon>
        <taxon>Metazoa</taxon>
        <taxon>Cnidaria</taxon>
        <taxon>Anthozoa</taxon>
        <taxon>Octocorallia</taxon>
        <taxon>Malacalcyonacea</taxon>
        <taxon>Plexauridae</taxon>
        <taxon>Paramuricea</taxon>
    </lineage>
</organism>
<comment type="caution">
    <text evidence="1">The sequence shown here is derived from an EMBL/GenBank/DDBJ whole genome shotgun (WGS) entry which is preliminary data.</text>
</comment>
<keyword evidence="2" id="KW-1185">Reference proteome</keyword>
<name>A0A6S7KLQ1_PARCT</name>
<proteinExistence type="predicted"/>